<comment type="similarity">
    <text evidence="1">Belongs to the thiolase-like superfamily. Beta-ketoacyl-ACP synthases family.</text>
</comment>
<dbReference type="Gene3D" id="3.40.47.10">
    <property type="match status" value="1"/>
</dbReference>
<dbReference type="GO" id="GO:0005829">
    <property type="term" value="C:cytosol"/>
    <property type="evidence" value="ECO:0007669"/>
    <property type="project" value="TreeGrafter"/>
</dbReference>
<organism evidence="4">
    <name type="scientific">marine metagenome</name>
    <dbReference type="NCBI Taxonomy" id="408172"/>
    <lineage>
        <taxon>unclassified sequences</taxon>
        <taxon>metagenomes</taxon>
        <taxon>ecological metagenomes</taxon>
    </lineage>
</organism>
<dbReference type="PROSITE" id="PS52004">
    <property type="entry name" value="KS3_2"/>
    <property type="match status" value="1"/>
</dbReference>
<dbReference type="EMBL" id="UINC01149101">
    <property type="protein sequence ID" value="SVD41367.1"/>
    <property type="molecule type" value="Genomic_DNA"/>
</dbReference>
<dbReference type="InterPro" id="IPR014031">
    <property type="entry name" value="Ketoacyl_synth_C"/>
</dbReference>
<dbReference type="AlphaFoldDB" id="A0A382V4K2"/>
<dbReference type="PANTHER" id="PTHR11712:SF325">
    <property type="entry name" value="3-OXOACYL-(ACYL-CARRIER-PROTEIN) SYNTHASE II FABF"/>
    <property type="match status" value="1"/>
</dbReference>
<dbReference type="GO" id="GO:0004315">
    <property type="term" value="F:3-oxoacyl-[acyl-carrier-protein] synthase activity"/>
    <property type="evidence" value="ECO:0007669"/>
    <property type="project" value="InterPro"/>
</dbReference>
<dbReference type="InterPro" id="IPR014030">
    <property type="entry name" value="Ketoacyl_synth_N"/>
</dbReference>
<sequence length="288" mass="30888">TDATVDLAQLLNTRSLKTLNSTTYVRMMSHTAAVNIGVFFGITGRVIPTSSACTAGSQGIGYGYEAIKHGQQTIMITGGSEELCPTESAMFDVLHATSTLNSQPHRTPRPFDCDRDGLVIGEGSCTLILEDMEHALDRGAPVLAEIVGYGTNSDGNHVTRPNPITMSEALRLSLKDADLPPSEIGYVNAHGTATEHGDIAETQATEAVFGWPVPISSLKSYIGHTLGACGSLEAWMSVQMMNDDWYAPTINLESVDERCGELDYLCTPTCLNNEFVMSNNFAFGGINT</sequence>
<dbReference type="InterPro" id="IPR000794">
    <property type="entry name" value="Beta-ketoacyl_synthase"/>
</dbReference>
<feature type="domain" description="Ketosynthase family 3 (KS3)" evidence="3">
    <location>
        <begin position="1"/>
        <end position="288"/>
    </location>
</feature>
<dbReference type="InterPro" id="IPR018201">
    <property type="entry name" value="Ketoacyl_synth_AS"/>
</dbReference>
<dbReference type="CDD" id="cd00834">
    <property type="entry name" value="KAS_I_II"/>
    <property type="match status" value="1"/>
</dbReference>
<feature type="non-terminal residue" evidence="4">
    <location>
        <position position="1"/>
    </location>
</feature>
<dbReference type="SMART" id="SM00825">
    <property type="entry name" value="PKS_KS"/>
    <property type="match status" value="1"/>
</dbReference>
<dbReference type="Pfam" id="PF02801">
    <property type="entry name" value="Ketoacyl-synt_C"/>
    <property type="match status" value="1"/>
</dbReference>
<evidence type="ECO:0000259" key="3">
    <source>
        <dbReference type="PROSITE" id="PS52004"/>
    </source>
</evidence>
<dbReference type="PANTHER" id="PTHR11712">
    <property type="entry name" value="POLYKETIDE SYNTHASE-RELATED"/>
    <property type="match status" value="1"/>
</dbReference>
<dbReference type="PROSITE" id="PS00606">
    <property type="entry name" value="KS3_1"/>
    <property type="match status" value="1"/>
</dbReference>
<accession>A0A382V4K2</accession>
<dbReference type="Pfam" id="PF00109">
    <property type="entry name" value="ketoacyl-synt"/>
    <property type="match status" value="1"/>
</dbReference>
<dbReference type="NCBIfam" id="NF006587">
    <property type="entry name" value="PRK09116.1"/>
    <property type="match status" value="1"/>
</dbReference>
<evidence type="ECO:0000256" key="1">
    <source>
        <dbReference type="ARBA" id="ARBA00008467"/>
    </source>
</evidence>
<dbReference type="InterPro" id="IPR016039">
    <property type="entry name" value="Thiolase-like"/>
</dbReference>
<evidence type="ECO:0000313" key="4">
    <source>
        <dbReference type="EMBL" id="SVD41367.1"/>
    </source>
</evidence>
<feature type="non-terminal residue" evidence="4">
    <location>
        <position position="288"/>
    </location>
</feature>
<dbReference type="InterPro" id="IPR020841">
    <property type="entry name" value="PKS_Beta-ketoAc_synthase_dom"/>
</dbReference>
<dbReference type="SUPFAM" id="SSF53901">
    <property type="entry name" value="Thiolase-like"/>
    <property type="match status" value="2"/>
</dbReference>
<name>A0A382V4K2_9ZZZZ</name>
<evidence type="ECO:0000256" key="2">
    <source>
        <dbReference type="ARBA" id="ARBA00022679"/>
    </source>
</evidence>
<gene>
    <name evidence="4" type="ORF">METZ01_LOCUS394221</name>
</gene>
<proteinExistence type="inferred from homology"/>
<dbReference type="GO" id="GO:0006633">
    <property type="term" value="P:fatty acid biosynthetic process"/>
    <property type="evidence" value="ECO:0007669"/>
    <property type="project" value="InterPro"/>
</dbReference>
<protein>
    <recommendedName>
        <fullName evidence="3">Ketosynthase family 3 (KS3) domain-containing protein</fullName>
    </recommendedName>
</protein>
<keyword evidence="2" id="KW-0808">Transferase</keyword>
<reference evidence="4" key="1">
    <citation type="submission" date="2018-05" db="EMBL/GenBank/DDBJ databases">
        <authorList>
            <person name="Lanie J.A."/>
            <person name="Ng W.-L."/>
            <person name="Kazmierczak K.M."/>
            <person name="Andrzejewski T.M."/>
            <person name="Davidsen T.M."/>
            <person name="Wayne K.J."/>
            <person name="Tettelin H."/>
            <person name="Glass J.I."/>
            <person name="Rusch D."/>
            <person name="Podicherti R."/>
            <person name="Tsui H.-C.T."/>
            <person name="Winkler M.E."/>
        </authorList>
    </citation>
    <scope>NUCLEOTIDE SEQUENCE</scope>
</reference>